<dbReference type="AlphaFoldDB" id="A0A0F9LPL3"/>
<feature type="transmembrane region" description="Helical" evidence="1">
    <location>
        <begin position="7"/>
        <end position="24"/>
    </location>
</feature>
<dbReference type="EMBL" id="LAZR01006860">
    <property type="protein sequence ID" value="KKM89156.1"/>
    <property type="molecule type" value="Genomic_DNA"/>
</dbReference>
<keyword evidence="1" id="KW-1133">Transmembrane helix</keyword>
<accession>A0A0F9LPL3</accession>
<reference evidence="2" key="1">
    <citation type="journal article" date="2015" name="Nature">
        <title>Complex archaea that bridge the gap between prokaryotes and eukaryotes.</title>
        <authorList>
            <person name="Spang A."/>
            <person name="Saw J.H."/>
            <person name="Jorgensen S.L."/>
            <person name="Zaremba-Niedzwiedzka K."/>
            <person name="Martijn J."/>
            <person name="Lind A.E."/>
            <person name="van Eijk R."/>
            <person name="Schleper C."/>
            <person name="Guy L."/>
            <person name="Ettema T.J."/>
        </authorList>
    </citation>
    <scope>NUCLEOTIDE SEQUENCE</scope>
</reference>
<sequence length="69" mass="7584">MIFIITSLVAFILFLAGMTWMVIWMYVSGRPAVVTSLPEVTTDVVALGVAMVIAVVALIRYLKKPDKGR</sequence>
<keyword evidence="1" id="KW-0812">Transmembrane</keyword>
<evidence type="ECO:0000313" key="2">
    <source>
        <dbReference type="EMBL" id="KKM89156.1"/>
    </source>
</evidence>
<gene>
    <name evidence="2" type="ORF">LCGC14_1251370</name>
</gene>
<name>A0A0F9LPL3_9ZZZZ</name>
<protein>
    <submittedName>
        <fullName evidence="2">Uncharacterized protein</fullName>
    </submittedName>
</protein>
<organism evidence="2">
    <name type="scientific">marine sediment metagenome</name>
    <dbReference type="NCBI Taxonomy" id="412755"/>
    <lineage>
        <taxon>unclassified sequences</taxon>
        <taxon>metagenomes</taxon>
        <taxon>ecological metagenomes</taxon>
    </lineage>
</organism>
<evidence type="ECO:0000256" key="1">
    <source>
        <dbReference type="SAM" id="Phobius"/>
    </source>
</evidence>
<proteinExistence type="predicted"/>
<feature type="transmembrane region" description="Helical" evidence="1">
    <location>
        <begin position="44"/>
        <end position="62"/>
    </location>
</feature>
<comment type="caution">
    <text evidence="2">The sequence shown here is derived from an EMBL/GenBank/DDBJ whole genome shotgun (WGS) entry which is preliminary data.</text>
</comment>
<keyword evidence="1" id="KW-0472">Membrane</keyword>